<sequence>MSQLQYYFDVGSLRPTSAGFNSLIFACLSLEKFSGQSIHGIPNGLRNKIAAHQVLGKLGDLRPWKPGRHPAASYLPNVQTYEILIVGSIKSKYYYIANRWMMNLEEEVEQLKEENKRLGRFHHDDSYKIGLHRPNRIDFKEEAATPIFSRDTIFGVSIFLPIINGAFVSTSTKNTVSIGIARHLFEKLLQNYVLMLDVEVLPPASSDSCGSVLF</sequence>
<evidence type="ECO:0000313" key="1">
    <source>
        <dbReference type="EMBL" id="KAF8407560.1"/>
    </source>
</evidence>
<proteinExistence type="predicted"/>
<dbReference type="EMBL" id="JABCRI010000004">
    <property type="protein sequence ID" value="KAF8407560.1"/>
    <property type="molecule type" value="Genomic_DNA"/>
</dbReference>
<dbReference type="OrthoDB" id="411857at2759"/>
<comment type="caution">
    <text evidence="1">The sequence shown here is derived from an EMBL/GenBank/DDBJ whole genome shotgun (WGS) entry which is preliminary data.</text>
</comment>
<accession>A0A834ZLE1</accession>
<name>A0A834ZLE1_TETSI</name>
<gene>
    <name evidence="1" type="ORF">HHK36_006694</name>
</gene>
<dbReference type="Proteomes" id="UP000655225">
    <property type="component" value="Unassembled WGS sequence"/>
</dbReference>
<organism evidence="1 2">
    <name type="scientific">Tetracentron sinense</name>
    <name type="common">Spur-leaf</name>
    <dbReference type="NCBI Taxonomy" id="13715"/>
    <lineage>
        <taxon>Eukaryota</taxon>
        <taxon>Viridiplantae</taxon>
        <taxon>Streptophyta</taxon>
        <taxon>Embryophyta</taxon>
        <taxon>Tracheophyta</taxon>
        <taxon>Spermatophyta</taxon>
        <taxon>Magnoliopsida</taxon>
        <taxon>Trochodendrales</taxon>
        <taxon>Trochodendraceae</taxon>
        <taxon>Tetracentron</taxon>
    </lineage>
</organism>
<protein>
    <submittedName>
        <fullName evidence="1">Uncharacterized protein</fullName>
    </submittedName>
</protein>
<evidence type="ECO:0000313" key="2">
    <source>
        <dbReference type="Proteomes" id="UP000655225"/>
    </source>
</evidence>
<reference evidence="1 2" key="1">
    <citation type="submission" date="2020-04" db="EMBL/GenBank/DDBJ databases">
        <title>Plant Genome Project.</title>
        <authorList>
            <person name="Zhang R.-G."/>
        </authorList>
    </citation>
    <scope>NUCLEOTIDE SEQUENCE [LARGE SCALE GENOMIC DNA]</scope>
    <source>
        <strain evidence="1">YNK0</strain>
        <tissue evidence="1">Leaf</tissue>
    </source>
</reference>
<dbReference type="AlphaFoldDB" id="A0A834ZLE1"/>
<keyword evidence="2" id="KW-1185">Reference proteome</keyword>